<dbReference type="Gramene" id="rna27045">
    <property type="protein sequence ID" value="RHN64250.1"/>
    <property type="gene ID" value="gene27045"/>
</dbReference>
<protein>
    <submittedName>
        <fullName evidence="1">Uncharacterized protein</fullName>
    </submittedName>
</protein>
<proteinExistence type="predicted"/>
<evidence type="ECO:0000313" key="1">
    <source>
        <dbReference type="EMBL" id="RHN64250.1"/>
    </source>
</evidence>
<dbReference type="Proteomes" id="UP000265566">
    <property type="component" value="Chromosome 4"/>
</dbReference>
<reference evidence="1" key="1">
    <citation type="journal article" date="2018" name="Nat. Plants">
        <title>Whole-genome landscape of Medicago truncatula symbiotic genes.</title>
        <authorList>
            <person name="Pecrix Y."/>
            <person name="Gamas P."/>
            <person name="Carrere S."/>
        </authorList>
    </citation>
    <scope>NUCLEOTIDE SEQUENCE</scope>
    <source>
        <tissue evidence="1">Leaves</tissue>
    </source>
</reference>
<gene>
    <name evidence="1" type="ORF">MtrunA17_Chr4g0067061</name>
</gene>
<dbReference type="AlphaFoldDB" id="A0A396IF83"/>
<dbReference type="EMBL" id="PSQE01000004">
    <property type="protein sequence ID" value="RHN64250.1"/>
    <property type="molecule type" value="Genomic_DNA"/>
</dbReference>
<name>A0A396IF83_MEDTR</name>
<accession>A0A396IF83</accession>
<sequence>MPPVRQTQQPTYQFRRVQFHLVVRVPILHKYLRMYIQWLVDNSGYN</sequence>
<comment type="caution">
    <text evidence="1">The sequence shown here is derived from an EMBL/GenBank/DDBJ whole genome shotgun (WGS) entry which is preliminary data.</text>
</comment>
<organism evidence="1">
    <name type="scientific">Medicago truncatula</name>
    <name type="common">Barrel medic</name>
    <name type="synonym">Medicago tribuloides</name>
    <dbReference type="NCBI Taxonomy" id="3880"/>
    <lineage>
        <taxon>Eukaryota</taxon>
        <taxon>Viridiplantae</taxon>
        <taxon>Streptophyta</taxon>
        <taxon>Embryophyta</taxon>
        <taxon>Tracheophyta</taxon>
        <taxon>Spermatophyta</taxon>
        <taxon>Magnoliopsida</taxon>
        <taxon>eudicotyledons</taxon>
        <taxon>Gunneridae</taxon>
        <taxon>Pentapetalae</taxon>
        <taxon>rosids</taxon>
        <taxon>fabids</taxon>
        <taxon>Fabales</taxon>
        <taxon>Fabaceae</taxon>
        <taxon>Papilionoideae</taxon>
        <taxon>50 kb inversion clade</taxon>
        <taxon>NPAAA clade</taxon>
        <taxon>Hologalegina</taxon>
        <taxon>IRL clade</taxon>
        <taxon>Trifolieae</taxon>
        <taxon>Medicago</taxon>
    </lineage>
</organism>